<evidence type="ECO:0000313" key="2">
    <source>
        <dbReference type="EMBL" id="CAB4594443.1"/>
    </source>
</evidence>
<feature type="transmembrane region" description="Helical" evidence="1">
    <location>
        <begin position="6"/>
        <end position="26"/>
    </location>
</feature>
<evidence type="ECO:0000313" key="7">
    <source>
        <dbReference type="EMBL" id="CAB5023889.1"/>
    </source>
</evidence>
<reference evidence="5" key="1">
    <citation type="submission" date="2020-05" db="EMBL/GenBank/DDBJ databases">
        <authorList>
            <person name="Chiriac C."/>
            <person name="Salcher M."/>
            <person name="Ghai R."/>
            <person name="Kavagutti S V."/>
        </authorList>
    </citation>
    <scope>NUCLEOTIDE SEQUENCE</scope>
</reference>
<accession>A0A6J7FBG0</accession>
<evidence type="ECO:0000256" key="1">
    <source>
        <dbReference type="SAM" id="Phobius"/>
    </source>
</evidence>
<evidence type="ECO:0000313" key="6">
    <source>
        <dbReference type="EMBL" id="CAB4962370.1"/>
    </source>
</evidence>
<proteinExistence type="predicted"/>
<name>A0A6J7FBG0_9ZZZZ</name>
<feature type="transmembrane region" description="Helical" evidence="1">
    <location>
        <begin position="68"/>
        <end position="99"/>
    </location>
</feature>
<dbReference type="EMBL" id="CAEZUD010000048">
    <property type="protein sequence ID" value="CAB4594443.1"/>
    <property type="molecule type" value="Genomic_DNA"/>
</dbReference>
<dbReference type="InterPro" id="IPR008407">
    <property type="entry name" value="Brnchd-chn_aa_trnsp_AzlD"/>
</dbReference>
<evidence type="ECO:0000313" key="5">
    <source>
        <dbReference type="EMBL" id="CAB4890825.1"/>
    </source>
</evidence>
<dbReference type="Pfam" id="PF05437">
    <property type="entry name" value="AzlD"/>
    <property type="match status" value="1"/>
</dbReference>
<protein>
    <submittedName>
        <fullName evidence="5">Unannotated protein</fullName>
    </submittedName>
</protein>
<evidence type="ECO:0000313" key="3">
    <source>
        <dbReference type="EMBL" id="CAB4611880.1"/>
    </source>
</evidence>
<dbReference type="EMBL" id="CAEZYL010000101">
    <property type="protein sequence ID" value="CAB4730785.1"/>
    <property type="molecule type" value="Genomic_DNA"/>
</dbReference>
<feature type="transmembrane region" description="Helical" evidence="1">
    <location>
        <begin position="38"/>
        <end position="56"/>
    </location>
</feature>
<dbReference type="EMBL" id="CAFBME010000019">
    <property type="protein sequence ID" value="CAB4890825.1"/>
    <property type="molecule type" value="Genomic_DNA"/>
</dbReference>
<keyword evidence="1" id="KW-0472">Membrane</keyword>
<dbReference type="EMBL" id="CAEZUY010000028">
    <property type="protein sequence ID" value="CAB4611880.1"/>
    <property type="molecule type" value="Genomic_DNA"/>
</dbReference>
<dbReference type="AlphaFoldDB" id="A0A6J7FBG0"/>
<keyword evidence="1" id="KW-1133">Transmembrane helix</keyword>
<dbReference type="EMBL" id="CAFBPI010000103">
    <property type="protein sequence ID" value="CAB5023889.1"/>
    <property type="molecule type" value="Genomic_DNA"/>
</dbReference>
<evidence type="ECO:0000313" key="4">
    <source>
        <dbReference type="EMBL" id="CAB4730785.1"/>
    </source>
</evidence>
<organism evidence="5">
    <name type="scientific">freshwater metagenome</name>
    <dbReference type="NCBI Taxonomy" id="449393"/>
    <lineage>
        <taxon>unclassified sequences</taxon>
        <taxon>metagenomes</taxon>
        <taxon>ecological metagenomes</taxon>
    </lineage>
</organism>
<gene>
    <name evidence="2" type="ORF">UFOPK1778_00888</name>
    <name evidence="3" type="ORF">UFOPK1863_00452</name>
    <name evidence="4" type="ORF">UFOPK2689_01156</name>
    <name evidence="5" type="ORF">UFOPK3555_00328</name>
    <name evidence="6" type="ORF">UFOPK3874_00613</name>
    <name evidence="7" type="ORF">UFOPK4095_01167</name>
</gene>
<keyword evidence="1" id="KW-0812">Transmembrane</keyword>
<sequence length="102" mass="10964">MSPQWIAVIGASFLAYALKYIGSSIPESWLAHPRIQRINNLIPISLLSALVAIQTVTDKTKFVIDQRAAGVAVAAIALLLKAPFWLVVVSAAATSALVYKFI</sequence>
<dbReference type="EMBL" id="CAFBNS010000098">
    <property type="protein sequence ID" value="CAB4962370.1"/>
    <property type="molecule type" value="Genomic_DNA"/>
</dbReference>